<feature type="compositionally biased region" description="Polar residues" evidence="1">
    <location>
        <begin position="101"/>
        <end position="110"/>
    </location>
</feature>
<reference evidence="3" key="1">
    <citation type="journal article" date="2019" name="Int. J. Syst. Evol. Microbiol.">
        <title>The Global Catalogue of Microorganisms (GCM) 10K type strain sequencing project: providing services to taxonomists for standard genome sequencing and annotation.</title>
        <authorList>
            <consortium name="The Broad Institute Genomics Platform"/>
            <consortium name="The Broad Institute Genome Sequencing Center for Infectious Disease"/>
            <person name="Wu L."/>
            <person name="Ma J."/>
        </authorList>
    </citation>
    <scope>NUCLEOTIDE SEQUENCE [LARGE SCALE GENOMIC DNA]</scope>
    <source>
        <strain evidence="3">JCM 17137</strain>
    </source>
</reference>
<protein>
    <submittedName>
        <fullName evidence="2">Uncharacterized protein</fullName>
    </submittedName>
</protein>
<feature type="region of interest" description="Disordered" evidence="1">
    <location>
        <begin position="33"/>
        <end position="52"/>
    </location>
</feature>
<accession>A0ABP7GG84</accession>
<dbReference type="Proteomes" id="UP001500908">
    <property type="component" value="Unassembled WGS sequence"/>
</dbReference>
<gene>
    <name evidence="2" type="ORF">GCM10022402_46970</name>
</gene>
<evidence type="ECO:0000313" key="3">
    <source>
        <dbReference type="Proteomes" id="UP001500908"/>
    </source>
</evidence>
<evidence type="ECO:0000313" key="2">
    <source>
        <dbReference type="EMBL" id="GAA3764355.1"/>
    </source>
</evidence>
<sequence>MGRRGNGPISSQRDGGLPVKAGRSIDFDLVDWKGTDTGNRTPRKRRLAGSGLLGQSGRYAGRVLQVETLPKRFHWLGNPVKLLEVGWNNHQADKGKMKEVPTQNPLSAGH</sequence>
<proteinExistence type="predicted"/>
<dbReference type="EMBL" id="BAABDD010000041">
    <property type="protein sequence ID" value="GAA3764355.1"/>
    <property type="molecule type" value="Genomic_DNA"/>
</dbReference>
<name>A0ABP7GG84_9ACTN</name>
<feature type="region of interest" description="Disordered" evidence="1">
    <location>
        <begin position="1"/>
        <end position="21"/>
    </location>
</feature>
<evidence type="ECO:0000256" key="1">
    <source>
        <dbReference type="SAM" id="MobiDB-lite"/>
    </source>
</evidence>
<comment type="caution">
    <text evidence="2">The sequence shown here is derived from an EMBL/GenBank/DDBJ whole genome shotgun (WGS) entry which is preliminary data.</text>
</comment>
<organism evidence="2 3">
    <name type="scientific">Salinactinospora qingdaonensis</name>
    <dbReference type="NCBI Taxonomy" id="702744"/>
    <lineage>
        <taxon>Bacteria</taxon>
        <taxon>Bacillati</taxon>
        <taxon>Actinomycetota</taxon>
        <taxon>Actinomycetes</taxon>
        <taxon>Streptosporangiales</taxon>
        <taxon>Nocardiopsidaceae</taxon>
        <taxon>Salinactinospora</taxon>
    </lineage>
</organism>
<keyword evidence="3" id="KW-1185">Reference proteome</keyword>
<feature type="region of interest" description="Disordered" evidence="1">
    <location>
        <begin position="91"/>
        <end position="110"/>
    </location>
</feature>